<reference evidence="1 2" key="1">
    <citation type="journal article" date="2019" name="Int. J. Syst. Evol. Microbiol.">
        <title>The Global Catalogue of Microorganisms (GCM) 10K type strain sequencing project: providing services to taxonomists for standard genome sequencing and annotation.</title>
        <authorList>
            <consortium name="The Broad Institute Genomics Platform"/>
            <consortium name="The Broad Institute Genome Sequencing Center for Infectious Disease"/>
            <person name="Wu L."/>
            <person name="Ma J."/>
        </authorList>
    </citation>
    <scope>NUCLEOTIDE SEQUENCE [LARGE SCALE GENOMIC DNA]</scope>
    <source>
        <strain evidence="1 2">JCM 3325</strain>
    </source>
</reference>
<dbReference type="Proteomes" id="UP001501231">
    <property type="component" value="Unassembled WGS sequence"/>
</dbReference>
<evidence type="ECO:0000313" key="1">
    <source>
        <dbReference type="EMBL" id="GAA2432064.1"/>
    </source>
</evidence>
<gene>
    <name evidence="1" type="ORF">GCM10010191_52480</name>
</gene>
<name>A0ABN3JLT0_9ACTN</name>
<proteinExistence type="predicted"/>
<dbReference type="RefSeq" id="WP_344592368.1">
    <property type="nucleotide sequence ID" value="NZ_BAAARW010000020.1"/>
</dbReference>
<accession>A0ABN3JLT0</accession>
<sequence length="108" mass="11887">MTADRRPLLEALCTVLRAHRLTAEMTPDGLHVTNPETTSCRPEHPSATIVARRREDDGGRVWFLTTGGCPLGEADNFPDAVTAIKSLVTAGREIRRIVRHESGVRINT</sequence>
<comment type="caution">
    <text evidence="1">The sequence shown here is derived from an EMBL/GenBank/DDBJ whole genome shotgun (WGS) entry which is preliminary data.</text>
</comment>
<evidence type="ECO:0000313" key="2">
    <source>
        <dbReference type="Proteomes" id="UP001501231"/>
    </source>
</evidence>
<organism evidence="1 2">
    <name type="scientific">Actinomadura vinacea</name>
    <dbReference type="NCBI Taxonomy" id="115336"/>
    <lineage>
        <taxon>Bacteria</taxon>
        <taxon>Bacillati</taxon>
        <taxon>Actinomycetota</taxon>
        <taxon>Actinomycetes</taxon>
        <taxon>Streptosporangiales</taxon>
        <taxon>Thermomonosporaceae</taxon>
        <taxon>Actinomadura</taxon>
    </lineage>
</organism>
<keyword evidence="2" id="KW-1185">Reference proteome</keyword>
<dbReference type="EMBL" id="BAAARW010000020">
    <property type="protein sequence ID" value="GAA2432064.1"/>
    <property type="molecule type" value="Genomic_DNA"/>
</dbReference>
<protein>
    <submittedName>
        <fullName evidence="1">Uncharacterized protein</fullName>
    </submittedName>
</protein>